<dbReference type="PANTHER" id="PTHR12121">
    <property type="entry name" value="CARBON CATABOLITE REPRESSOR PROTEIN 4"/>
    <property type="match status" value="1"/>
</dbReference>
<dbReference type="Pfam" id="PF03372">
    <property type="entry name" value="Exo_endo_phos"/>
    <property type="match status" value="1"/>
</dbReference>
<accession>A0A7D9DB81</accession>
<feature type="domain" description="Endonuclease/exonuclease/phosphatase" evidence="1">
    <location>
        <begin position="254"/>
        <end position="573"/>
    </location>
</feature>
<dbReference type="GO" id="GO:0000288">
    <property type="term" value="P:nuclear-transcribed mRNA catabolic process, deadenylation-dependent decay"/>
    <property type="evidence" value="ECO:0007669"/>
    <property type="project" value="TreeGrafter"/>
</dbReference>
<sequence>MNYLSVYAEKTNNSQNVKLLFSLNDRKFNMSRVATEPVGKTLKRIGISVEKANTKGQDGTKMRGKKQEVLNNIPVALFWANGEAMDNELTNEDAWKEGNVLNICESKFLVEENTPIVHSARVPSVIMAGFPVVPTVKLEYADKENSQFKWFKQAHPSKPTVGEATSMPSEVENESETSWIEIGQEFIYIPNVSDIGCVLKMSCKAASIEKVAHEWFDVTAVSDVAAGPGVTPFDTRHLYTAKPTSGSSVFRVISYNILADCYLEDDTTCQMWFGYCPKYALGIDYRQQLLLKEIVGYHGDIVCLQECGRRLFDHYLSPMMASRGYTGVVKYKTGVMPEGEAIFFNNSNFTLISQHNFELKDSLTNDICNNELLKKVRAVPEVYEKLMSRTTVAQIIVLRCAERPEDYICVVNTHLYFRPNASFIRNLQTMIVLNMLKKSIDSLDFELREKHGNSHQIGVVFCGDFNSLPGSGVVQLLSDGMLASCHPDWNLPVEKPEQTTTCLQMPSYSQEFGFQNCCGFPEFTAYTEGFSGVIDYIFASKKYFEAESVIPVPSKEEVQLYTAIPSPVMPSDHIALICELKWK</sequence>
<evidence type="ECO:0000313" key="3">
    <source>
        <dbReference type="EMBL" id="CAB3981573.1"/>
    </source>
</evidence>
<keyword evidence="4" id="KW-1185">Reference proteome</keyword>
<dbReference type="GO" id="GO:0000175">
    <property type="term" value="F:3'-5'-RNA exonuclease activity"/>
    <property type="evidence" value="ECO:0007669"/>
    <property type="project" value="TreeGrafter"/>
</dbReference>
<dbReference type="GO" id="GO:0005739">
    <property type="term" value="C:mitochondrion"/>
    <property type="evidence" value="ECO:0007669"/>
    <property type="project" value="TreeGrafter"/>
</dbReference>
<comment type="caution">
    <text evidence="3">The sequence shown here is derived from an EMBL/GenBank/DDBJ whole genome shotgun (WGS) entry which is preliminary data.</text>
</comment>
<dbReference type="SUPFAM" id="SSF56219">
    <property type="entry name" value="DNase I-like"/>
    <property type="match status" value="1"/>
</dbReference>
<dbReference type="InterPro" id="IPR050410">
    <property type="entry name" value="CCR4/nocturin_mRNA_transcr"/>
</dbReference>
<dbReference type="InterPro" id="IPR005135">
    <property type="entry name" value="Endo/exonuclease/phosphatase"/>
</dbReference>
<dbReference type="OrthoDB" id="412787at2759"/>
<feature type="domain" description="2',5'-phosphodiesterase 12-like N-terminal" evidence="2">
    <location>
        <begin position="116"/>
        <end position="205"/>
    </location>
</feature>
<name>A0A7D9DB81_PARCT</name>
<dbReference type="InterPro" id="IPR048821">
    <property type="entry name" value="PDE12-like_N"/>
</dbReference>
<dbReference type="PANTHER" id="PTHR12121:SF37">
    <property type="entry name" value="2',5'-PHOSPHODIESTERASE 12"/>
    <property type="match status" value="1"/>
</dbReference>
<gene>
    <name evidence="3" type="ORF">PACLA_8A062460</name>
</gene>
<dbReference type="InterPro" id="IPR036691">
    <property type="entry name" value="Endo/exonu/phosph_ase_sf"/>
</dbReference>
<dbReference type="AlphaFoldDB" id="A0A7D9DB81"/>
<reference evidence="3" key="1">
    <citation type="submission" date="2020-04" db="EMBL/GenBank/DDBJ databases">
        <authorList>
            <person name="Alioto T."/>
            <person name="Alioto T."/>
            <person name="Gomez Garrido J."/>
        </authorList>
    </citation>
    <scope>NUCLEOTIDE SEQUENCE</scope>
    <source>
        <strain evidence="3">A484AB</strain>
    </source>
</reference>
<protein>
    <submittedName>
        <fullName evidence="3">Uncharacterized protein</fullName>
    </submittedName>
</protein>
<dbReference type="Proteomes" id="UP001152795">
    <property type="component" value="Unassembled WGS sequence"/>
</dbReference>
<evidence type="ECO:0000259" key="2">
    <source>
        <dbReference type="Pfam" id="PF21171"/>
    </source>
</evidence>
<dbReference type="Gene3D" id="3.60.10.10">
    <property type="entry name" value="Endonuclease/exonuclease/phosphatase"/>
    <property type="match status" value="1"/>
</dbReference>
<evidence type="ECO:0000313" key="4">
    <source>
        <dbReference type="Proteomes" id="UP001152795"/>
    </source>
</evidence>
<proteinExistence type="predicted"/>
<dbReference type="EMBL" id="CACRXK020000404">
    <property type="protein sequence ID" value="CAB3981573.1"/>
    <property type="molecule type" value="Genomic_DNA"/>
</dbReference>
<dbReference type="Pfam" id="PF21171">
    <property type="entry name" value="PDE12-like_N"/>
    <property type="match status" value="1"/>
</dbReference>
<evidence type="ECO:0000259" key="1">
    <source>
        <dbReference type="Pfam" id="PF03372"/>
    </source>
</evidence>
<organism evidence="3 4">
    <name type="scientific">Paramuricea clavata</name>
    <name type="common">Red gorgonian</name>
    <name type="synonym">Violescent sea-whip</name>
    <dbReference type="NCBI Taxonomy" id="317549"/>
    <lineage>
        <taxon>Eukaryota</taxon>
        <taxon>Metazoa</taxon>
        <taxon>Cnidaria</taxon>
        <taxon>Anthozoa</taxon>
        <taxon>Octocorallia</taxon>
        <taxon>Malacalcyonacea</taxon>
        <taxon>Plexauridae</taxon>
        <taxon>Paramuricea</taxon>
    </lineage>
</organism>